<dbReference type="PROSITE" id="PS50109">
    <property type="entry name" value="HIS_KIN"/>
    <property type="match status" value="1"/>
</dbReference>
<keyword evidence="4" id="KW-0808">Transferase</keyword>
<reference evidence="8 9" key="1">
    <citation type="submission" date="2020-08" db="EMBL/GenBank/DDBJ databases">
        <title>Genomic Encyclopedia of Type Strains, Phase IV (KMG-IV): sequencing the most valuable type-strain genomes for metagenomic binning, comparative biology and taxonomic classification.</title>
        <authorList>
            <person name="Goeker M."/>
        </authorList>
    </citation>
    <scope>NUCLEOTIDE SEQUENCE [LARGE SCALE GENOMIC DNA]</scope>
    <source>
        <strain evidence="8 9">DSM 29854</strain>
    </source>
</reference>
<keyword evidence="6" id="KW-0472">Membrane</keyword>
<evidence type="ECO:0000256" key="6">
    <source>
        <dbReference type="SAM" id="Phobius"/>
    </source>
</evidence>
<dbReference type="SMART" id="SM00388">
    <property type="entry name" value="HisKA"/>
    <property type="match status" value="1"/>
</dbReference>
<dbReference type="RefSeq" id="WP_182513718.1">
    <property type="nucleotide sequence ID" value="NZ_JACJIQ010000013.1"/>
</dbReference>
<dbReference type="EC" id="2.7.13.3" evidence="2"/>
<dbReference type="GO" id="GO:0000155">
    <property type="term" value="F:phosphorelay sensor kinase activity"/>
    <property type="evidence" value="ECO:0007669"/>
    <property type="project" value="InterPro"/>
</dbReference>
<evidence type="ECO:0000313" key="9">
    <source>
        <dbReference type="Proteomes" id="UP000563094"/>
    </source>
</evidence>
<keyword evidence="5 8" id="KW-0418">Kinase</keyword>
<evidence type="ECO:0000256" key="4">
    <source>
        <dbReference type="ARBA" id="ARBA00022679"/>
    </source>
</evidence>
<dbReference type="SUPFAM" id="SSF47384">
    <property type="entry name" value="Homodimeric domain of signal transducing histidine kinase"/>
    <property type="match status" value="1"/>
</dbReference>
<dbReference type="Gene3D" id="3.30.565.10">
    <property type="entry name" value="Histidine kinase-like ATPase, C-terminal domain"/>
    <property type="match status" value="1"/>
</dbReference>
<dbReference type="EMBL" id="JACJIQ010000013">
    <property type="protein sequence ID" value="MBA9078540.1"/>
    <property type="molecule type" value="Genomic_DNA"/>
</dbReference>
<dbReference type="InterPro" id="IPR005467">
    <property type="entry name" value="His_kinase_dom"/>
</dbReference>
<keyword evidence="9" id="KW-1185">Reference proteome</keyword>
<evidence type="ECO:0000256" key="2">
    <source>
        <dbReference type="ARBA" id="ARBA00012438"/>
    </source>
</evidence>
<comment type="catalytic activity">
    <reaction evidence="1">
        <text>ATP + protein L-histidine = ADP + protein N-phospho-L-histidine.</text>
        <dbReference type="EC" id="2.7.13.3"/>
    </reaction>
</comment>
<dbReference type="InterPro" id="IPR036890">
    <property type="entry name" value="HATPase_C_sf"/>
</dbReference>
<dbReference type="Gene3D" id="1.10.287.130">
    <property type="match status" value="1"/>
</dbReference>
<organism evidence="8 9">
    <name type="scientific">Rufibacter quisquiliarum</name>
    <dbReference type="NCBI Taxonomy" id="1549639"/>
    <lineage>
        <taxon>Bacteria</taxon>
        <taxon>Pseudomonadati</taxon>
        <taxon>Bacteroidota</taxon>
        <taxon>Cytophagia</taxon>
        <taxon>Cytophagales</taxon>
        <taxon>Hymenobacteraceae</taxon>
        <taxon>Rufibacter</taxon>
    </lineage>
</organism>
<protein>
    <recommendedName>
        <fullName evidence="2">histidine kinase</fullName>
        <ecNumber evidence="2">2.7.13.3</ecNumber>
    </recommendedName>
</protein>
<dbReference type="FunFam" id="3.30.565.10:FF:000006">
    <property type="entry name" value="Sensor histidine kinase WalK"/>
    <property type="match status" value="1"/>
</dbReference>
<accession>A0A839GIT8</accession>
<dbReference type="PANTHER" id="PTHR43547:SF2">
    <property type="entry name" value="HYBRID SIGNAL TRANSDUCTION HISTIDINE KINASE C"/>
    <property type="match status" value="1"/>
</dbReference>
<dbReference type="Pfam" id="PF02518">
    <property type="entry name" value="HATPase_c"/>
    <property type="match status" value="1"/>
</dbReference>
<proteinExistence type="predicted"/>
<name>A0A839GIT8_9BACT</name>
<dbReference type="InterPro" id="IPR003661">
    <property type="entry name" value="HisK_dim/P_dom"/>
</dbReference>
<feature type="domain" description="Histidine kinase" evidence="7">
    <location>
        <begin position="132"/>
        <end position="349"/>
    </location>
</feature>
<keyword evidence="6" id="KW-0812">Transmembrane</keyword>
<dbReference type="CDD" id="cd00082">
    <property type="entry name" value="HisKA"/>
    <property type="match status" value="1"/>
</dbReference>
<feature type="transmembrane region" description="Helical" evidence="6">
    <location>
        <begin position="47"/>
        <end position="71"/>
    </location>
</feature>
<dbReference type="Pfam" id="PF00512">
    <property type="entry name" value="HisKA"/>
    <property type="match status" value="1"/>
</dbReference>
<dbReference type="SMART" id="SM00387">
    <property type="entry name" value="HATPase_c"/>
    <property type="match status" value="1"/>
</dbReference>
<comment type="caution">
    <text evidence="8">The sequence shown here is derived from an EMBL/GenBank/DDBJ whole genome shotgun (WGS) entry which is preliminary data.</text>
</comment>
<evidence type="ECO:0000256" key="1">
    <source>
        <dbReference type="ARBA" id="ARBA00000085"/>
    </source>
</evidence>
<dbReference type="SUPFAM" id="SSF55874">
    <property type="entry name" value="ATPase domain of HSP90 chaperone/DNA topoisomerase II/histidine kinase"/>
    <property type="match status" value="1"/>
</dbReference>
<dbReference type="Proteomes" id="UP000563094">
    <property type="component" value="Unassembled WGS sequence"/>
</dbReference>
<evidence type="ECO:0000256" key="5">
    <source>
        <dbReference type="ARBA" id="ARBA00022777"/>
    </source>
</evidence>
<dbReference type="PRINTS" id="PR00344">
    <property type="entry name" value="BCTRLSENSOR"/>
</dbReference>
<feature type="transmembrane region" description="Helical" evidence="6">
    <location>
        <begin position="20"/>
        <end position="41"/>
    </location>
</feature>
<dbReference type="InterPro" id="IPR003594">
    <property type="entry name" value="HATPase_dom"/>
</dbReference>
<dbReference type="AlphaFoldDB" id="A0A839GIT8"/>
<gene>
    <name evidence="8" type="ORF">FHS90_003268</name>
</gene>
<sequence length="349" mass="39049">MQLYRQLSQVGFLRTYSVKFLFVAFLGIHIPLIGIIIFITLNSGHSFTSWGIIAYTLALTLVATGITLVILNQLIKPILLAKEALHGYLINKELPSLPEQYTDEIGVLLRDIQTTVTSVDSLLQEKRDLVSMLSHDLRTPTITILDVVRLLKESPEEQESLPQYLEQIKNVGEKQLQLMDTVLTLLKNEQRMEAAIQKKTVVLAPMIRGTILQLHHLMTQKKLQIKQHVSATLKVNVDPSSFEQVLSNLMVNAVKFSHPGQTISIEAEEKENRLFLHFKDQGIGFAPDAREKIFDRFTQFRQLGTAGEATNGVGLYLCQKIMRQHGGALVAHSAGVGQGATFTIELSKN</sequence>
<dbReference type="InterPro" id="IPR004358">
    <property type="entry name" value="Sig_transdc_His_kin-like_C"/>
</dbReference>
<keyword evidence="6" id="KW-1133">Transmembrane helix</keyword>
<evidence type="ECO:0000256" key="3">
    <source>
        <dbReference type="ARBA" id="ARBA00022553"/>
    </source>
</evidence>
<dbReference type="PANTHER" id="PTHR43547">
    <property type="entry name" value="TWO-COMPONENT HISTIDINE KINASE"/>
    <property type="match status" value="1"/>
</dbReference>
<dbReference type="InterPro" id="IPR036097">
    <property type="entry name" value="HisK_dim/P_sf"/>
</dbReference>
<evidence type="ECO:0000259" key="7">
    <source>
        <dbReference type="PROSITE" id="PS50109"/>
    </source>
</evidence>
<keyword evidence="3" id="KW-0597">Phosphoprotein</keyword>
<evidence type="ECO:0000313" key="8">
    <source>
        <dbReference type="EMBL" id="MBA9078540.1"/>
    </source>
</evidence>